<accession>A0ABQ7HW03</accession>
<proteinExistence type="predicted"/>
<name>A0ABQ7HW03_9MICR</name>
<gene>
    <name evidence="1" type="ORF">TCON_2466</name>
</gene>
<protein>
    <submittedName>
        <fullName evidence="1">Uncharacterized protein</fullName>
    </submittedName>
</protein>
<dbReference type="EMBL" id="SBIQ01000319">
    <property type="protein sequence ID" value="KAF7680914.1"/>
    <property type="molecule type" value="Genomic_DNA"/>
</dbReference>
<organism evidence="1 2">
    <name type="scientific">Astathelohania contejeani</name>
    <dbReference type="NCBI Taxonomy" id="164912"/>
    <lineage>
        <taxon>Eukaryota</taxon>
        <taxon>Fungi</taxon>
        <taxon>Fungi incertae sedis</taxon>
        <taxon>Microsporidia</taxon>
        <taxon>Astathelohaniidae</taxon>
        <taxon>Astathelohania</taxon>
    </lineage>
</organism>
<dbReference type="Proteomes" id="UP001516464">
    <property type="component" value="Unassembled WGS sequence"/>
</dbReference>
<reference evidence="1 2" key="1">
    <citation type="submission" date="2019-01" db="EMBL/GenBank/DDBJ databases">
        <title>Genomes sequencing and comparative genomics of infectious freshwater microsporidia, Cucumispora dikerogammari and Thelohania contejeani.</title>
        <authorList>
            <person name="Cormier A."/>
            <person name="Giraud I."/>
            <person name="Wattier R."/>
            <person name="Teixeira M."/>
            <person name="Grandjean F."/>
            <person name="Rigaud T."/>
            <person name="Cordaux R."/>
        </authorList>
    </citation>
    <scope>NUCLEOTIDE SEQUENCE [LARGE SCALE GENOMIC DNA]</scope>
    <source>
        <strain evidence="1">T1</strain>
        <tissue evidence="1">Spores</tissue>
    </source>
</reference>
<evidence type="ECO:0000313" key="2">
    <source>
        <dbReference type="Proteomes" id="UP001516464"/>
    </source>
</evidence>
<comment type="caution">
    <text evidence="1">The sequence shown here is derived from an EMBL/GenBank/DDBJ whole genome shotgun (WGS) entry which is preliminary data.</text>
</comment>
<keyword evidence="2" id="KW-1185">Reference proteome</keyword>
<evidence type="ECO:0000313" key="1">
    <source>
        <dbReference type="EMBL" id="KAF7680914.1"/>
    </source>
</evidence>
<sequence length="667" mass="78695">MKISHHIPPPIKNRRMEDEITLINTSNFRLDVKICNYHKIYPQFNIDKIVGIFNFSLRYNLIRYLVFLEESEKYDPFDSDDVYAYSPHLNKREMIFKKIYDMSGLIYKDKLFWGLSLCAHYAYDITNDDKEKIGKQISSSDLNIIYRNRVVDLWLFLLSSMTPKASINMQISLINATIGACLLSEEVHKREEEYMKKPKTDYIYIQIIIQTMLKFDEKILNYLINHYMNEVIWSEATEISHPQAQKMHYDLINQFAIITTIFRQLHPIHLLPHNTRFEKAFIMNQLVSEVLAYHSGEGDDDDVKYFIYDRQYKDFDFNSNGIIQRKIMKKKDNVNVVDENEEGKLETEKVEPSILAIEENIKFNTKKLVGLDNLPLRQNLIRLLFINYKRKGHWDNSRTYSYAPNLDTWDLIFQKIYDMSGLLFNKKLDWGMCLCNNYNCDIKENIDSLNPFFSRLENIYILYINRVIDLWIFLLQPILDSDNLKLNLFLVSSVKNLTIRNCITYENICKENNPNQAVPNLPMYIIIQHMLDFNDDTIEALIDHFMEQDIWSKLRTISLPLAMQMHCDLLNQFILITKREKCHIKIPPNSKFILNFSNNCKVAEMVAYHSGKGANIDIYNNQYRNYTINNNGIITSLDSTSSIFSNEGSEETETEDEIEEEYICEVG</sequence>